<keyword evidence="2" id="KW-1185">Reference proteome</keyword>
<dbReference type="Gene3D" id="3.40.190.10">
    <property type="entry name" value="Periplasmic binding protein-like II"/>
    <property type="match status" value="2"/>
</dbReference>
<gene>
    <name evidence="1" type="ORF">SAMN06295933_1365</name>
</gene>
<evidence type="ECO:0000313" key="2">
    <source>
        <dbReference type="Proteomes" id="UP000192906"/>
    </source>
</evidence>
<dbReference type="PANTHER" id="PTHR35936:SF25">
    <property type="entry name" value="ABC TRANSPORTER SUBSTRATE-BINDING PROTEIN"/>
    <property type="match status" value="1"/>
</dbReference>
<dbReference type="SUPFAM" id="SSF53850">
    <property type="entry name" value="Periplasmic binding protein-like II"/>
    <property type="match status" value="1"/>
</dbReference>
<reference evidence="2" key="1">
    <citation type="submission" date="2017-04" db="EMBL/GenBank/DDBJ databases">
        <authorList>
            <person name="Varghese N."/>
            <person name="Submissions S."/>
        </authorList>
    </citation>
    <scope>NUCLEOTIDE SEQUENCE [LARGE SCALE GENOMIC DNA]</scope>
    <source>
        <strain evidence="2">K3S</strain>
    </source>
</reference>
<dbReference type="AlphaFoldDB" id="A0A1X7CWY1"/>
<dbReference type="Proteomes" id="UP000192906">
    <property type="component" value="Unassembled WGS sequence"/>
</dbReference>
<organism evidence="1 2">
    <name type="scientific">Desulfovibrio gilichinskyi</name>
    <dbReference type="NCBI Taxonomy" id="1519643"/>
    <lineage>
        <taxon>Bacteria</taxon>
        <taxon>Pseudomonadati</taxon>
        <taxon>Thermodesulfobacteriota</taxon>
        <taxon>Desulfovibrionia</taxon>
        <taxon>Desulfovibrionales</taxon>
        <taxon>Desulfovibrionaceae</taxon>
        <taxon>Desulfovibrio</taxon>
    </lineage>
</organism>
<protein>
    <submittedName>
        <fullName evidence="1">Polar amino acid transport system substrate-binding protein</fullName>
    </submittedName>
</protein>
<accession>A0A1X7CWY1</accession>
<evidence type="ECO:0000313" key="1">
    <source>
        <dbReference type="EMBL" id="SMF04558.1"/>
    </source>
</evidence>
<dbReference type="STRING" id="1519643.SAMN06295933_1365"/>
<proteinExistence type="predicted"/>
<dbReference type="PANTHER" id="PTHR35936">
    <property type="entry name" value="MEMBRANE-BOUND LYTIC MUREIN TRANSGLYCOSYLASE F"/>
    <property type="match status" value="1"/>
</dbReference>
<sequence>MNLWVDLKPIFKIRFFLTSFSKFCVCFMLCFIIFPGYALADADKKVVLSTLEWPPYTGEKLPDKGRISKLVKAAFNAMGYKVEFRFTPWKRAIRNVQKSQDILGYFPEYYSAARAQDFIFSDSIGCSPIGVLMRVEKPVLWDSVADLSKYRIGLVSGYVNTADLDELVVKGKMDIDYAPSDDSNIKKVIRNRIHGAVVDVNVYNYISLADSDVTKFRTKLTFFNKLLGINRLYVCFRNNKKGQRLTRIFNEGLKKIGSANPNYDKCN</sequence>
<name>A0A1X7CWY1_9BACT</name>
<dbReference type="EMBL" id="FWZU01000002">
    <property type="protein sequence ID" value="SMF04558.1"/>
    <property type="molecule type" value="Genomic_DNA"/>
</dbReference>